<dbReference type="PROSITE" id="PS50835">
    <property type="entry name" value="IG_LIKE"/>
    <property type="match status" value="1"/>
</dbReference>
<dbReference type="SUPFAM" id="SSF48726">
    <property type="entry name" value="Immunoglobulin"/>
    <property type="match status" value="1"/>
</dbReference>
<dbReference type="Gene3D" id="1.10.287.770">
    <property type="entry name" value="YojJ-like"/>
    <property type="match status" value="1"/>
</dbReference>
<sequence length="1562" mass="173745">MNATPPAESGAPASASRQSTKRRVRACPRRYRCLQQNLHRLWAVRLGADDVACQLESPTAQQVAWTDQVIQSRVSHSLVADLEGAVGQRAARQLVARATPSARPGLGVVQTEGSPGKLAATPQILANARNQTAEVHVDELLTTWKLCRLSISASAQNCLDVVRHAEHEGLLRVEHQADTRRNSNQLVQLSLGAPRQLRTAGRGRRNGSSTGCNRDSSIQHPVEQLRSAGLKADASMLLKPRGVRLLRNCDDVRRGPFVGFLLTEEHWMRSALTGTSSGSSAFPPGDCWASLTTAAVLTGARLKLFSAGKRHLRRQRQTVWQRGWRRVDNGGKELKQLVPALVRSLLPALAGLAMSSSSSTSAGDSGSPMLVSSARSRVAASRPVSRRSKALKASSSSVAGRRPDDDDDADDECRLPEFTLSPMFEFTHEFEPLLDGFWPIILMRRPTDSGQSFRWQLTQPRLFVQHCERLPTLGQLLRAQNGLRHDANASFRESNRPVASWAALRGVFMHLNRFAQHTSMHGVAHLFRADSYVRRAFWLLLTCLTSMAGCYHVYLTVHQFSLTPVSTLILNEGVDTIFPDVTICNLRPMPQYLLNHDSPARRQLESNMLDLMVALRRVYAKGGDIFGTQKYFHWYNLLQHYWASMDTAHLGHNLSLSMVACFYKKAPCRPADFKLVQNSHYWNCWSFRPKDRSVQGTGPNDGLNIILYTSTMPLDNSSQSDHVVEYPPPKHRSTLRQLDTVFGKAGMQVSSGVRLLVHEPGTYPHVYWEGADVGNGWSADFRFKMKRNVYVNRTGHNCVENYGHTDYWASEAEAIQRFRKRGQDCVVRKWQEHLMRKCHCQSTFLPTQDRSALCHYLRAAGVSAQNISASFGAYKFQQLKSFNDVENQVRTELYDQFASECGTVQACEQSSYTYSIASVPWPAHTDLEAFIHTFVSPKFHRARYQGQQLLDQIVRFHRHPDGSRDFEKGWSVSHRFVRQNFVKLQVFAEESKSTLIHESPSYSFVEVLSELGGIGGLWVGMSLVTFVELFEFLAILGIKCTQVASSYLHSRWTRQAGQMANGACPGSANHLRTPACTRSAQSPDEITSGPCVVLEEASSVVDEDTELVGIFLCPEASRNEHLHDGNSSRLSRGQAMQHVRQINAQYLLTKWPTSCSRRRSNRSLDRPGRRGNQFLYLGGLVPDVSDDLARRRGKAYVAFRSVRAVLLSEALSASARSQLFQAVVEIALLYNAETWSLTGALERQLIAAHAALVRAAFGARHGPGSSETTDSLVPAIAPDAAVFPAEQATSARLAGHDVLLWTPQGPRIRGQGRVARRGSSVFSMMREHPAMQAGSRREAHQRPCHEARDLTPPLFGHFFVVGAGRRQAFTLIVELLEHFNLKHSLAVLTQEAGLAAAEVTTLRDSSDNLNDKKCVKISDANPDAVEPKLVKLLKDSTNTTLREASREDALPPKSILLISDCGICLTLCIFIIFQLPLSLGMRLVLVTLQLAALLQYANTVSFPPTLTKMPPKEVAFNIGESIKLECEASGDPAPTFIWKRNEQEFDWTKNSGRYKKYPGAGT</sequence>
<evidence type="ECO:0000256" key="8">
    <source>
        <dbReference type="ARBA" id="ARBA00023136"/>
    </source>
</evidence>
<keyword evidence="6" id="KW-0915">Sodium</keyword>
<evidence type="ECO:0000256" key="3">
    <source>
        <dbReference type="ARBA" id="ARBA00022461"/>
    </source>
</evidence>
<keyword evidence="3 11" id="KW-0894">Sodium channel</keyword>
<feature type="region of interest" description="Disordered" evidence="12">
    <location>
        <begin position="1"/>
        <end position="23"/>
    </location>
</feature>
<keyword evidence="2 11" id="KW-0813">Transport</keyword>
<keyword evidence="7 11" id="KW-0406">Ion transport</keyword>
<comment type="similarity">
    <text evidence="11">Belongs to the amiloride-sensitive sodium channel (TC 1.A.6) family.</text>
</comment>
<keyword evidence="9 11" id="KW-0739">Sodium transport</keyword>
<feature type="region of interest" description="Disordered" evidence="12">
    <location>
        <begin position="194"/>
        <end position="218"/>
    </location>
</feature>
<evidence type="ECO:0000256" key="7">
    <source>
        <dbReference type="ARBA" id="ARBA00023065"/>
    </source>
</evidence>
<dbReference type="PRINTS" id="PR01078">
    <property type="entry name" value="AMINACHANNEL"/>
</dbReference>
<feature type="compositionally biased region" description="Low complexity" evidence="12">
    <location>
        <begin position="356"/>
        <end position="383"/>
    </location>
</feature>
<feature type="compositionally biased region" description="Low complexity" evidence="12">
    <location>
        <begin position="1"/>
        <end position="16"/>
    </location>
</feature>
<dbReference type="InterPro" id="IPR013783">
    <property type="entry name" value="Ig-like_fold"/>
</dbReference>
<evidence type="ECO:0000256" key="5">
    <source>
        <dbReference type="ARBA" id="ARBA00022989"/>
    </source>
</evidence>
<reference evidence="15" key="1">
    <citation type="submission" date="2016-11" db="UniProtKB">
        <authorList>
            <consortium name="WormBaseParasite"/>
        </authorList>
    </citation>
    <scope>IDENTIFICATION</scope>
</reference>
<dbReference type="Proteomes" id="UP000095280">
    <property type="component" value="Unplaced"/>
</dbReference>
<dbReference type="GO" id="GO:0015280">
    <property type="term" value="F:ligand-gated sodium channel activity"/>
    <property type="evidence" value="ECO:0007669"/>
    <property type="project" value="TreeGrafter"/>
</dbReference>
<name>A0A1I8I070_9PLAT</name>
<evidence type="ECO:0000256" key="9">
    <source>
        <dbReference type="ARBA" id="ARBA00023201"/>
    </source>
</evidence>
<dbReference type="Gene3D" id="1.20.960.40">
    <property type="match status" value="1"/>
</dbReference>
<evidence type="ECO:0000313" key="14">
    <source>
        <dbReference type="Proteomes" id="UP000095280"/>
    </source>
</evidence>
<keyword evidence="4 11" id="KW-0812">Transmembrane</keyword>
<dbReference type="InterPro" id="IPR007110">
    <property type="entry name" value="Ig-like_dom"/>
</dbReference>
<feature type="compositionally biased region" description="Polar residues" evidence="12">
    <location>
        <begin position="206"/>
        <end position="218"/>
    </location>
</feature>
<comment type="subcellular location">
    <subcellularLocation>
        <location evidence="1">Membrane</location>
        <topology evidence="1">Multi-pass membrane protein</topology>
    </subcellularLocation>
</comment>
<dbReference type="PANTHER" id="PTHR11690">
    <property type="entry name" value="AMILORIDE-SENSITIVE SODIUM CHANNEL-RELATED"/>
    <property type="match status" value="1"/>
</dbReference>
<keyword evidence="5" id="KW-1133">Transmembrane helix</keyword>
<feature type="domain" description="Ig-like" evidence="13">
    <location>
        <begin position="1504"/>
        <end position="1562"/>
    </location>
</feature>
<evidence type="ECO:0000256" key="4">
    <source>
        <dbReference type="ARBA" id="ARBA00022692"/>
    </source>
</evidence>
<dbReference type="InterPro" id="IPR001873">
    <property type="entry name" value="ENaC"/>
</dbReference>
<evidence type="ECO:0000259" key="13">
    <source>
        <dbReference type="PROSITE" id="PS50835"/>
    </source>
</evidence>
<dbReference type="Pfam" id="PF00858">
    <property type="entry name" value="ASC"/>
    <property type="match status" value="1"/>
</dbReference>
<dbReference type="Pfam" id="PF13927">
    <property type="entry name" value="Ig_3"/>
    <property type="match status" value="1"/>
</dbReference>
<dbReference type="GO" id="GO:0005886">
    <property type="term" value="C:plasma membrane"/>
    <property type="evidence" value="ECO:0007669"/>
    <property type="project" value="TreeGrafter"/>
</dbReference>
<dbReference type="Gene3D" id="2.60.470.10">
    <property type="entry name" value="Acid-sensing ion channels like domains"/>
    <property type="match status" value="1"/>
</dbReference>
<feature type="region of interest" description="Disordered" evidence="12">
    <location>
        <begin position="356"/>
        <end position="412"/>
    </location>
</feature>
<evidence type="ECO:0000256" key="1">
    <source>
        <dbReference type="ARBA" id="ARBA00004141"/>
    </source>
</evidence>
<dbReference type="Gene3D" id="2.60.40.10">
    <property type="entry name" value="Immunoglobulins"/>
    <property type="match status" value="1"/>
</dbReference>
<evidence type="ECO:0000256" key="10">
    <source>
        <dbReference type="ARBA" id="ARBA00023303"/>
    </source>
</evidence>
<dbReference type="WBParaSite" id="maker-uti_cns_0009039-snap-gene-0.2-mRNA-1">
    <property type="protein sequence ID" value="maker-uti_cns_0009039-snap-gene-0.2-mRNA-1"/>
    <property type="gene ID" value="maker-uti_cns_0009039-snap-gene-0.2"/>
</dbReference>
<protein>
    <submittedName>
        <fullName evidence="15">Ig-like domain-containing protein</fullName>
    </submittedName>
</protein>
<evidence type="ECO:0000256" key="2">
    <source>
        <dbReference type="ARBA" id="ARBA00022448"/>
    </source>
</evidence>
<evidence type="ECO:0000313" key="15">
    <source>
        <dbReference type="WBParaSite" id="maker-uti_cns_0009039-snap-gene-0.2-mRNA-1"/>
    </source>
</evidence>
<keyword evidence="8" id="KW-0472">Membrane</keyword>
<evidence type="ECO:0000256" key="12">
    <source>
        <dbReference type="SAM" id="MobiDB-lite"/>
    </source>
</evidence>
<keyword evidence="14" id="KW-1185">Reference proteome</keyword>
<evidence type="ECO:0000256" key="11">
    <source>
        <dbReference type="RuleBase" id="RU000679"/>
    </source>
</evidence>
<keyword evidence="10 11" id="KW-0407">Ion channel</keyword>
<proteinExistence type="inferred from homology"/>
<evidence type="ECO:0000256" key="6">
    <source>
        <dbReference type="ARBA" id="ARBA00023053"/>
    </source>
</evidence>
<organism evidence="14 15">
    <name type="scientific">Macrostomum lignano</name>
    <dbReference type="NCBI Taxonomy" id="282301"/>
    <lineage>
        <taxon>Eukaryota</taxon>
        <taxon>Metazoa</taxon>
        <taxon>Spiralia</taxon>
        <taxon>Lophotrochozoa</taxon>
        <taxon>Platyhelminthes</taxon>
        <taxon>Rhabditophora</taxon>
        <taxon>Macrostomorpha</taxon>
        <taxon>Macrostomida</taxon>
        <taxon>Macrostomidae</taxon>
        <taxon>Macrostomum</taxon>
    </lineage>
</organism>
<accession>A0A1I8I070</accession>
<dbReference type="InterPro" id="IPR036179">
    <property type="entry name" value="Ig-like_dom_sf"/>
</dbReference>